<dbReference type="PANTHER" id="PTHR10151:SF120">
    <property type="entry name" value="BIS(5'-ADENOSYL)-TRIPHOSPHATASE"/>
    <property type="match status" value="1"/>
</dbReference>
<dbReference type="Pfam" id="PF01663">
    <property type="entry name" value="Phosphodiest"/>
    <property type="match status" value="1"/>
</dbReference>
<dbReference type="CDD" id="cd16018">
    <property type="entry name" value="Enpp"/>
    <property type="match status" value="1"/>
</dbReference>
<evidence type="ECO:0000313" key="1">
    <source>
        <dbReference type="EMBL" id="SVB48812.1"/>
    </source>
</evidence>
<dbReference type="InterPro" id="IPR017850">
    <property type="entry name" value="Alkaline_phosphatase_core_sf"/>
</dbReference>
<proteinExistence type="predicted"/>
<dbReference type="PANTHER" id="PTHR10151">
    <property type="entry name" value="ECTONUCLEOTIDE PYROPHOSPHATASE/PHOSPHODIESTERASE"/>
    <property type="match status" value="1"/>
</dbReference>
<feature type="non-terminal residue" evidence="1">
    <location>
        <position position="1"/>
    </location>
</feature>
<evidence type="ECO:0008006" key="2">
    <source>
        <dbReference type="Google" id="ProtNLM"/>
    </source>
</evidence>
<gene>
    <name evidence="1" type="ORF">METZ01_LOCUS201666</name>
</gene>
<dbReference type="InterPro" id="IPR002591">
    <property type="entry name" value="Phosphodiest/P_Trfase"/>
</dbReference>
<reference evidence="1" key="1">
    <citation type="submission" date="2018-05" db="EMBL/GenBank/DDBJ databases">
        <authorList>
            <person name="Lanie J.A."/>
            <person name="Ng W.-L."/>
            <person name="Kazmierczak K.M."/>
            <person name="Andrzejewski T.M."/>
            <person name="Davidsen T.M."/>
            <person name="Wayne K.J."/>
            <person name="Tettelin H."/>
            <person name="Glass J.I."/>
            <person name="Rusch D."/>
            <person name="Podicherti R."/>
            <person name="Tsui H.-C.T."/>
            <person name="Winkler M.E."/>
        </authorList>
    </citation>
    <scope>NUCLEOTIDE SEQUENCE</scope>
</reference>
<dbReference type="Gene3D" id="3.40.720.10">
    <property type="entry name" value="Alkaline Phosphatase, subunit A"/>
    <property type="match status" value="1"/>
</dbReference>
<organism evidence="1">
    <name type="scientific">marine metagenome</name>
    <dbReference type="NCBI Taxonomy" id="408172"/>
    <lineage>
        <taxon>unclassified sequences</taxon>
        <taxon>metagenomes</taxon>
        <taxon>ecological metagenomes</taxon>
    </lineage>
</organism>
<accession>A0A382EEQ4</accession>
<protein>
    <recommendedName>
        <fullName evidence="2">Alkaline phosphatase family protein</fullName>
    </recommendedName>
</protein>
<dbReference type="EMBL" id="UINC01043992">
    <property type="protein sequence ID" value="SVB48812.1"/>
    <property type="molecule type" value="Genomic_DNA"/>
</dbReference>
<dbReference type="GO" id="GO:0016787">
    <property type="term" value="F:hydrolase activity"/>
    <property type="evidence" value="ECO:0007669"/>
    <property type="project" value="UniProtKB-ARBA"/>
</dbReference>
<dbReference type="Gene3D" id="3.30.1360.180">
    <property type="match status" value="1"/>
</dbReference>
<name>A0A382EEQ4_9ZZZZ</name>
<sequence>SKDMSLSEKSLTVCRDFIPDKNRADSLPISFEVNFLNLNFLKAINKFLNYPYMMNKTSKIGSPPKFLLFFFCVSFFINTCSSDEQHINPKTPLILISMDGFRWDYFEKTETPNFDEIIKGGSKSKALIPVFPTKTFPNHISIVTGLYPENHGIIANRMYDPIFDEFYYIGQGSKPVLDGKWYDGEPVWVTVEKSGLKAMTMFWPASEAEIMGYRPTEYFVYDGSIKHDDRIEQILNWIDYPADKRASFLSLYFSHTDTYGHKYGPNSDQIIEAIKEMDRTIGILVQGLKKRELYDKVNILLVSDHGMTPLHPDSVIYLDEYIDMTAVEMVDWTPVGSLIPLQDQTSIFNSLKGSHPSMDVYNKGDAPERYHYSKHRRIQPITLVAKDHWSISANQSGAEDDHAVGYTGGAHGYDPNYVNMRGIFVGHGPGFKDNFVGPGVSNIHLYEMMCRLLEINPAKNDGSLDSAKVFLSN</sequence>
<dbReference type="SUPFAM" id="SSF53649">
    <property type="entry name" value="Alkaline phosphatase-like"/>
    <property type="match status" value="1"/>
</dbReference>
<dbReference type="AlphaFoldDB" id="A0A382EEQ4"/>